<dbReference type="InterPro" id="IPR016024">
    <property type="entry name" value="ARM-type_fold"/>
</dbReference>
<dbReference type="GeneID" id="20078815"/>
<evidence type="ECO:0000259" key="3">
    <source>
        <dbReference type="Pfam" id="PF10193"/>
    </source>
</evidence>
<feature type="region of interest" description="Disordered" evidence="2">
    <location>
        <begin position="436"/>
        <end position="510"/>
    </location>
</feature>
<feature type="compositionally biased region" description="Acidic residues" evidence="2">
    <location>
        <begin position="500"/>
        <end position="510"/>
    </location>
</feature>
<dbReference type="VEuPathDB" id="FungiDB:H310_01765"/>
<protein>
    <recommendedName>
        <fullName evidence="3">Telomere length regulation protein conserved domain-containing protein</fullName>
    </recommendedName>
</protein>
<dbReference type="PANTHER" id="PTHR15830:SF10">
    <property type="entry name" value="TELOMERE LENGTH REGULATION PROTEIN TEL2 HOMOLOG"/>
    <property type="match status" value="1"/>
</dbReference>
<organism evidence="4">
    <name type="scientific">Aphanomyces invadans</name>
    <dbReference type="NCBI Taxonomy" id="157072"/>
    <lineage>
        <taxon>Eukaryota</taxon>
        <taxon>Sar</taxon>
        <taxon>Stramenopiles</taxon>
        <taxon>Oomycota</taxon>
        <taxon>Saprolegniomycetes</taxon>
        <taxon>Saprolegniales</taxon>
        <taxon>Verrucalvaceae</taxon>
        <taxon>Aphanomyces</taxon>
    </lineage>
</organism>
<dbReference type="STRING" id="157072.A0A024UL11"/>
<name>A0A024UL11_9STRA</name>
<feature type="domain" description="Telomere length regulation protein conserved" evidence="3">
    <location>
        <begin position="535"/>
        <end position="641"/>
    </location>
</feature>
<dbReference type="Gene3D" id="1.25.40.720">
    <property type="entry name" value="Telomere length regulation protein 2, C-terminal domain"/>
    <property type="match status" value="1"/>
</dbReference>
<dbReference type="GO" id="GO:0051083">
    <property type="term" value="P:'de novo' cotranslational protein folding"/>
    <property type="evidence" value="ECO:0007669"/>
    <property type="project" value="TreeGrafter"/>
</dbReference>
<gene>
    <name evidence="4" type="ORF">H310_01765</name>
</gene>
<dbReference type="EMBL" id="KI913954">
    <property type="protein sequence ID" value="ETW07136.1"/>
    <property type="molecule type" value="Genomic_DNA"/>
</dbReference>
<comment type="similarity">
    <text evidence="1">Belongs to the TEL2 family.</text>
</comment>
<evidence type="ECO:0000256" key="1">
    <source>
        <dbReference type="ARBA" id="ARBA00006133"/>
    </source>
</evidence>
<dbReference type="GO" id="GO:0051879">
    <property type="term" value="F:Hsp90 protein binding"/>
    <property type="evidence" value="ECO:0007669"/>
    <property type="project" value="TreeGrafter"/>
</dbReference>
<reference evidence="4" key="1">
    <citation type="submission" date="2013-12" db="EMBL/GenBank/DDBJ databases">
        <title>The Genome Sequence of Aphanomyces invadans NJM9701.</title>
        <authorList>
            <consortium name="The Broad Institute Genomics Platform"/>
            <person name="Russ C."/>
            <person name="Tyler B."/>
            <person name="van West P."/>
            <person name="Dieguez-Uribeondo J."/>
            <person name="Young S.K."/>
            <person name="Zeng Q."/>
            <person name="Gargeya S."/>
            <person name="Fitzgerald M."/>
            <person name="Abouelleil A."/>
            <person name="Alvarado L."/>
            <person name="Chapman S.B."/>
            <person name="Gainer-Dewar J."/>
            <person name="Goldberg J."/>
            <person name="Griggs A."/>
            <person name="Gujja S."/>
            <person name="Hansen M."/>
            <person name="Howarth C."/>
            <person name="Imamovic A."/>
            <person name="Ireland A."/>
            <person name="Larimer J."/>
            <person name="McCowan C."/>
            <person name="Murphy C."/>
            <person name="Pearson M."/>
            <person name="Poon T.W."/>
            <person name="Priest M."/>
            <person name="Roberts A."/>
            <person name="Saif S."/>
            <person name="Shea T."/>
            <person name="Sykes S."/>
            <person name="Wortman J."/>
            <person name="Nusbaum C."/>
            <person name="Birren B."/>
        </authorList>
    </citation>
    <scope>NUCLEOTIDE SEQUENCE [LARGE SCALE GENOMIC DNA]</scope>
    <source>
        <strain evidence="4">NJM9701</strain>
    </source>
</reference>
<dbReference type="Pfam" id="PF10193">
    <property type="entry name" value="Telomere_reg-2"/>
    <property type="match status" value="1"/>
</dbReference>
<dbReference type="PANTHER" id="PTHR15830">
    <property type="entry name" value="TELOMERE LENGTH REGULATION PROTEIN TEL2 FAMILY MEMBER"/>
    <property type="match status" value="1"/>
</dbReference>
<dbReference type="RefSeq" id="XP_008863229.1">
    <property type="nucleotide sequence ID" value="XM_008865007.1"/>
</dbReference>
<dbReference type="GO" id="GO:0005829">
    <property type="term" value="C:cytosol"/>
    <property type="evidence" value="ECO:0007669"/>
    <property type="project" value="TreeGrafter"/>
</dbReference>
<sequence>MSTWSSIQQWRDEMAAAESSYDRERSVSLLNLDPSFFASHFDEVLTHVLVNVAPAWFTATQVPTSGISSNPLLDAIDALLSVQTAQTLAVHHARPIQTLFLTLTAWQPAWSDVTCLMCGRALQDFVGRGGVSHLFSELLRQKANEASADIVVTRIGAIPAKMHNLYRHETPTCFVPYNYYAKLVQAFLTAMRSQTTTDDNTHTEPAMITRLFLLKLSRQAQLNAFVKGWLDDPSHPQDSHLAKMLPSICFASLVPSVIAHLDAAQHTSAIPAPSWLNLLVGHPICQHELTKLVLHTPLHVQTHRMLAHVLYSTQSTSTEPSTPFDTVFHRVVVSWSSISTNSAETKRCVSTAQFLTAGLALLSQSTTTPKAILEQHGWIEYLCKGVQEHMGHALGPVRHSAMRVATALSRILTPESPLQFHDLPPDEHDSVAQLAEDSMSRTMPTEAHAHPPEQNDVVDGRPSDKHTHDDEDDEFDAVVRSDSEDDDNVDERQSDVSLEPYDDLSDTDDDAQELSAVPDESNYIDLVLARRPPLVYLWQVKEGLIAEDNRDATEVALASLPRIIARQPHDLPHMAVEIATVLLRLEDAFQTPHFDSLRRQSLVGLCVHVPDVVTPMLCAYIYDNQRLFQTKLDILQAVGDASSEIRSTPMRARKSLHNAAQFFFPLLNPLHAKLMQLNITRLHGDQDKPTWGDSHGRHVLDDLLMAHVLQTLSRVLEATGPHYPAVLTMGKRFLELLWSQRNHELPSVRRQIFFGLSRVLLVLPSFAWQEEVDQLNLGPQLVPFLQHHTAMDPDGGCRAAAKLLLATVTSTDQRFN</sequence>
<proteinExistence type="inferred from homology"/>
<accession>A0A024UL11</accession>
<dbReference type="AlphaFoldDB" id="A0A024UL11"/>
<dbReference type="InterPro" id="IPR038528">
    <property type="entry name" value="TEL2_C_sf"/>
</dbReference>
<feature type="compositionally biased region" description="Basic and acidic residues" evidence="2">
    <location>
        <begin position="447"/>
        <end position="469"/>
    </location>
</feature>
<dbReference type="InterPro" id="IPR019337">
    <property type="entry name" value="Telomere_length_regulation_dom"/>
</dbReference>
<evidence type="ECO:0000256" key="2">
    <source>
        <dbReference type="SAM" id="MobiDB-lite"/>
    </source>
</evidence>
<dbReference type="GO" id="GO:0042162">
    <property type="term" value="F:telomeric DNA binding"/>
    <property type="evidence" value="ECO:0007669"/>
    <property type="project" value="TreeGrafter"/>
</dbReference>
<dbReference type="SUPFAM" id="SSF48371">
    <property type="entry name" value="ARM repeat"/>
    <property type="match status" value="1"/>
</dbReference>
<dbReference type="InterPro" id="IPR051970">
    <property type="entry name" value="TEL2_Regulation"/>
</dbReference>
<evidence type="ECO:0000313" key="4">
    <source>
        <dbReference type="EMBL" id="ETW07136.1"/>
    </source>
</evidence>
<dbReference type="OrthoDB" id="10258062at2759"/>